<name>A0A2R5F1D2_9PROT</name>
<proteinExistence type="predicted"/>
<evidence type="ECO:0000313" key="2">
    <source>
        <dbReference type="Proteomes" id="UP000245081"/>
    </source>
</evidence>
<accession>A0A2R5F1D2</accession>
<dbReference type="RefSeq" id="WP_109013770.1">
    <property type="nucleotide sequence ID" value="NZ_BDOQ01000001.1"/>
</dbReference>
<protein>
    <submittedName>
        <fullName evidence="1">Uncharacterized protein</fullName>
    </submittedName>
</protein>
<evidence type="ECO:0000313" key="1">
    <source>
        <dbReference type="EMBL" id="GBG12536.1"/>
    </source>
</evidence>
<dbReference type="OrthoDB" id="9940273at2"/>
<sequence>MNFAALGISVTSKRDLGSLVEYSFGLPQGTEDRVISELLTNMSDASELSVLDPTSGDCALEAKRKGVGYEIKRGCHGAYGVWRAATLAEAHAWLLPGALASVRLARPGFGATLVVPKVGN</sequence>
<dbReference type="EMBL" id="BDOQ01000001">
    <property type="protein sequence ID" value="GBG12536.1"/>
    <property type="molecule type" value="Genomic_DNA"/>
</dbReference>
<dbReference type="AlphaFoldDB" id="A0A2R5F1D2"/>
<comment type="caution">
    <text evidence="1">The sequence shown here is derived from an EMBL/GenBank/DDBJ whole genome shotgun (WGS) entry which is preliminary data.</text>
</comment>
<organism evidence="1 2">
    <name type="scientific">Novimethylophilus kurashikiensis</name>
    <dbReference type="NCBI Taxonomy" id="1825523"/>
    <lineage>
        <taxon>Bacteria</taxon>
        <taxon>Pseudomonadati</taxon>
        <taxon>Pseudomonadota</taxon>
        <taxon>Betaproteobacteria</taxon>
        <taxon>Nitrosomonadales</taxon>
        <taxon>Methylophilaceae</taxon>
        <taxon>Novimethylophilus</taxon>
    </lineage>
</organism>
<reference evidence="1 2" key="1">
    <citation type="journal article" date="2018" name="Environ. Microbiol.">
        <title>Isolation and genomic characterization of Novimethylophilus kurashikiensis gen. nov. sp. nov., a new lanthanide-dependent methylotrophic species of Methylophilaceae.</title>
        <authorList>
            <person name="Lv H."/>
            <person name="Sahin N."/>
            <person name="Tani A."/>
        </authorList>
    </citation>
    <scope>NUCLEOTIDE SEQUENCE [LARGE SCALE GENOMIC DNA]</scope>
    <source>
        <strain evidence="1 2">La2-4</strain>
    </source>
</reference>
<keyword evidence="2" id="KW-1185">Reference proteome</keyword>
<gene>
    <name evidence="1" type="ORF">NMK_0067</name>
</gene>
<dbReference type="Proteomes" id="UP000245081">
    <property type="component" value="Unassembled WGS sequence"/>
</dbReference>